<dbReference type="InterPro" id="IPR001077">
    <property type="entry name" value="COMT_C"/>
</dbReference>
<dbReference type="Pfam" id="PF08100">
    <property type="entry name" value="Dimerisation"/>
    <property type="match status" value="1"/>
</dbReference>
<reference evidence="6 7" key="1">
    <citation type="submission" date="2018-06" db="EMBL/GenBank/DDBJ databases">
        <title>Phytoactinopolyspora halophila sp. nov., a novel halophilic actinomycete isolated from a saline soil in China.</title>
        <authorList>
            <person name="Tang S.-K."/>
        </authorList>
    </citation>
    <scope>NUCLEOTIDE SEQUENCE [LARGE SCALE GENOMIC DNA]</scope>
    <source>
        <strain evidence="6 7">YIM 96934</strain>
    </source>
</reference>
<keyword evidence="3" id="KW-0949">S-adenosyl-L-methionine</keyword>
<evidence type="ECO:0000256" key="1">
    <source>
        <dbReference type="ARBA" id="ARBA00022603"/>
    </source>
</evidence>
<feature type="domain" description="O-methyltransferase C-terminal" evidence="4">
    <location>
        <begin position="127"/>
        <end position="300"/>
    </location>
</feature>
<evidence type="ECO:0000313" key="7">
    <source>
        <dbReference type="Proteomes" id="UP000250462"/>
    </source>
</evidence>
<dbReference type="InterPro" id="IPR016461">
    <property type="entry name" value="COMT-like"/>
</dbReference>
<dbReference type="Gene3D" id="3.40.50.150">
    <property type="entry name" value="Vaccinia Virus protein VP39"/>
    <property type="match status" value="1"/>
</dbReference>
<dbReference type="PANTHER" id="PTHR43712">
    <property type="entry name" value="PUTATIVE (AFU_ORTHOLOGUE AFUA_4G14580)-RELATED"/>
    <property type="match status" value="1"/>
</dbReference>
<feature type="domain" description="O-methyltransferase dimerisation" evidence="5">
    <location>
        <begin position="12"/>
        <end position="87"/>
    </location>
</feature>
<dbReference type="GO" id="GO:0032259">
    <property type="term" value="P:methylation"/>
    <property type="evidence" value="ECO:0007669"/>
    <property type="project" value="UniProtKB-KW"/>
</dbReference>
<dbReference type="InterPro" id="IPR012967">
    <property type="entry name" value="COMT_dimerisation"/>
</dbReference>
<dbReference type="InterPro" id="IPR029063">
    <property type="entry name" value="SAM-dependent_MTases_sf"/>
</dbReference>
<dbReference type="GO" id="GO:0046983">
    <property type="term" value="F:protein dimerization activity"/>
    <property type="evidence" value="ECO:0007669"/>
    <property type="project" value="InterPro"/>
</dbReference>
<evidence type="ECO:0000256" key="2">
    <source>
        <dbReference type="ARBA" id="ARBA00022679"/>
    </source>
</evidence>
<sequence length="327" mass="35410">MTSTPDPSRILDIATSYMGAKLLFAASRTGLFHALADGPLDADELARRTGTPSVVARILADGMAAQGLVNRDGGRYSLPADARAYLTGDHAALDLGPYLTFLDEISYGHWQQFDATVRTGEPGDLGMDDDRWATFLAGVMAYNRLHARMLAQHVDLTPYRRLLDLGGLSSAFSIEAMRANEQLHATFVFDPKAVDTVTADVTAAGVDDRSVVIGEPTATAEPAGEFDLIMVNHVIHRFSPEQNVEILRRARAAATPGARLLLLDFYLDDDQHQRSIDALHAGEYLVIDGTVVYPEADVRGWLAQTGWRATGMTPLPGSPRVLHADAA</sequence>
<dbReference type="EMBL" id="QMIG01000015">
    <property type="protein sequence ID" value="RAW12593.1"/>
    <property type="molecule type" value="Genomic_DNA"/>
</dbReference>
<dbReference type="Proteomes" id="UP000250462">
    <property type="component" value="Unassembled WGS sequence"/>
</dbReference>
<dbReference type="RefSeq" id="WP_112259048.1">
    <property type="nucleotide sequence ID" value="NZ_QMIG01000015.1"/>
</dbReference>
<evidence type="ECO:0000256" key="3">
    <source>
        <dbReference type="ARBA" id="ARBA00022691"/>
    </source>
</evidence>
<name>A0A329QJZ4_9ACTN</name>
<dbReference type="GO" id="GO:0008171">
    <property type="term" value="F:O-methyltransferase activity"/>
    <property type="evidence" value="ECO:0007669"/>
    <property type="project" value="InterPro"/>
</dbReference>
<proteinExistence type="predicted"/>
<protein>
    <submittedName>
        <fullName evidence="6">Polyketide biosynthesis methyltransferase</fullName>
    </submittedName>
</protein>
<comment type="caution">
    <text evidence="6">The sequence shown here is derived from an EMBL/GenBank/DDBJ whole genome shotgun (WGS) entry which is preliminary data.</text>
</comment>
<dbReference type="PROSITE" id="PS51683">
    <property type="entry name" value="SAM_OMT_II"/>
    <property type="match status" value="1"/>
</dbReference>
<evidence type="ECO:0000313" key="6">
    <source>
        <dbReference type="EMBL" id="RAW12593.1"/>
    </source>
</evidence>
<dbReference type="SUPFAM" id="SSF53335">
    <property type="entry name" value="S-adenosyl-L-methionine-dependent methyltransferases"/>
    <property type="match status" value="1"/>
</dbReference>
<dbReference type="AlphaFoldDB" id="A0A329QJZ4"/>
<dbReference type="PANTHER" id="PTHR43712:SF2">
    <property type="entry name" value="O-METHYLTRANSFERASE CICE"/>
    <property type="match status" value="1"/>
</dbReference>
<dbReference type="Gene3D" id="1.10.10.10">
    <property type="entry name" value="Winged helix-like DNA-binding domain superfamily/Winged helix DNA-binding domain"/>
    <property type="match status" value="1"/>
</dbReference>
<organism evidence="6 7">
    <name type="scientific">Phytoactinopolyspora halophila</name>
    <dbReference type="NCBI Taxonomy" id="1981511"/>
    <lineage>
        <taxon>Bacteria</taxon>
        <taxon>Bacillati</taxon>
        <taxon>Actinomycetota</taxon>
        <taxon>Actinomycetes</taxon>
        <taxon>Jiangellales</taxon>
        <taxon>Jiangellaceae</taxon>
        <taxon>Phytoactinopolyspora</taxon>
    </lineage>
</organism>
<evidence type="ECO:0000259" key="5">
    <source>
        <dbReference type="Pfam" id="PF08100"/>
    </source>
</evidence>
<dbReference type="SUPFAM" id="SSF46785">
    <property type="entry name" value="Winged helix' DNA-binding domain"/>
    <property type="match status" value="1"/>
</dbReference>
<dbReference type="OrthoDB" id="582216at2"/>
<keyword evidence="7" id="KW-1185">Reference proteome</keyword>
<dbReference type="InterPro" id="IPR036388">
    <property type="entry name" value="WH-like_DNA-bd_sf"/>
</dbReference>
<keyword evidence="2 6" id="KW-0808">Transferase</keyword>
<evidence type="ECO:0000259" key="4">
    <source>
        <dbReference type="Pfam" id="PF00891"/>
    </source>
</evidence>
<accession>A0A329QJZ4</accession>
<dbReference type="InterPro" id="IPR036390">
    <property type="entry name" value="WH_DNA-bd_sf"/>
</dbReference>
<gene>
    <name evidence="6" type="ORF">DPM12_14390</name>
</gene>
<dbReference type="Pfam" id="PF00891">
    <property type="entry name" value="Methyltransf_2"/>
    <property type="match status" value="1"/>
</dbReference>
<keyword evidence="1 6" id="KW-0489">Methyltransferase</keyword>